<proteinExistence type="predicted"/>
<keyword evidence="3" id="KW-1185">Reference proteome</keyword>
<sequence>MTAFLEEALREEDRTARRIRSWFALLFMLMVTPPLLVMGMHRGWFASTFAVFTLVLDVVAYGVALLLYLPALLAVVLERRVVATLLAFALVVTGIGGTITLQYSLDIRVRARFAVEHPAFAAAARLAREGALPGLHDYAGARLPGHLCFVAADCRISVIGHARQGPVLFLVDWMGWPDDAIGYAQFPGEPPPGGIYDGFGLIICPRIRLGGGWWWLDACPASAGRGAQAPHPDRLVTAAGDGDGGAGEVGERDRPQAVGVAGQGLADPAGGAQVPHPARAALVAGQGDRDALQVAERDRPYRPGVAGQRGAGLLARAQVPHPRGAVLAAGDGDRGAVQLAQGD</sequence>
<reference evidence="2 3" key="1">
    <citation type="submission" date="2020-08" db="EMBL/GenBank/DDBJ databases">
        <title>Genomic Encyclopedia of Type Strains, Phase IV (KMG-IV): sequencing the most valuable type-strain genomes for metagenomic binning, comparative biology and taxonomic classification.</title>
        <authorList>
            <person name="Goeker M."/>
        </authorList>
    </citation>
    <scope>NUCLEOTIDE SEQUENCE [LARGE SCALE GENOMIC DNA]</scope>
    <source>
        <strain evidence="2 3">DSM 45615</strain>
    </source>
</reference>
<protein>
    <submittedName>
        <fullName evidence="2">Uncharacterized protein</fullName>
    </submittedName>
</protein>
<comment type="caution">
    <text evidence="2">The sequence shown here is derived from an EMBL/GenBank/DDBJ whole genome shotgun (WGS) entry which is preliminary data.</text>
</comment>
<evidence type="ECO:0000313" key="2">
    <source>
        <dbReference type="EMBL" id="MBB5139221.1"/>
    </source>
</evidence>
<feature type="transmembrane region" description="Helical" evidence="1">
    <location>
        <begin position="44"/>
        <end position="69"/>
    </location>
</feature>
<gene>
    <name evidence="2" type="ORF">HNP84_008984</name>
</gene>
<feature type="transmembrane region" description="Helical" evidence="1">
    <location>
        <begin position="21"/>
        <end position="38"/>
    </location>
</feature>
<dbReference type="AlphaFoldDB" id="A0A840PN59"/>
<feature type="transmembrane region" description="Helical" evidence="1">
    <location>
        <begin position="81"/>
        <end position="103"/>
    </location>
</feature>
<evidence type="ECO:0000313" key="3">
    <source>
        <dbReference type="Proteomes" id="UP000578449"/>
    </source>
</evidence>
<dbReference type="EMBL" id="JACHGN010000028">
    <property type="protein sequence ID" value="MBB5139221.1"/>
    <property type="molecule type" value="Genomic_DNA"/>
</dbReference>
<keyword evidence="1" id="KW-1133">Transmembrane helix</keyword>
<evidence type="ECO:0000256" key="1">
    <source>
        <dbReference type="SAM" id="Phobius"/>
    </source>
</evidence>
<organism evidence="2 3">
    <name type="scientific">Thermocatellispora tengchongensis</name>
    <dbReference type="NCBI Taxonomy" id="1073253"/>
    <lineage>
        <taxon>Bacteria</taxon>
        <taxon>Bacillati</taxon>
        <taxon>Actinomycetota</taxon>
        <taxon>Actinomycetes</taxon>
        <taxon>Streptosporangiales</taxon>
        <taxon>Streptosporangiaceae</taxon>
        <taxon>Thermocatellispora</taxon>
    </lineage>
</organism>
<dbReference type="Proteomes" id="UP000578449">
    <property type="component" value="Unassembled WGS sequence"/>
</dbReference>
<name>A0A840PN59_9ACTN</name>
<keyword evidence="1" id="KW-0472">Membrane</keyword>
<accession>A0A840PN59</accession>
<keyword evidence="1" id="KW-0812">Transmembrane</keyword>